<keyword evidence="8" id="KW-0175">Coiled coil</keyword>
<organism evidence="9 10">
    <name type="scientific">Lebetimonas natsushimae</name>
    <dbReference type="NCBI Taxonomy" id="1936991"/>
    <lineage>
        <taxon>Bacteria</taxon>
        <taxon>Pseudomonadati</taxon>
        <taxon>Campylobacterota</taxon>
        <taxon>Epsilonproteobacteria</taxon>
        <taxon>Nautiliales</taxon>
        <taxon>Nautiliaceae</taxon>
        <taxon>Lebetimonas</taxon>
    </lineage>
</organism>
<dbReference type="GO" id="GO:1990281">
    <property type="term" value="C:efflux pump complex"/>
    <property type="evidence" value="ECO:0007669"/>
    <property type="project" value="TreeGrafter"/>
</dbReference>
<dbReference type="RefSeq" id="WP_096258544.1">
    <property type="nucleotide sequence ID" value="NZ_BDME01000001.1"/>
</dbReference>
<dbReference type="SUPFAM" id="SSF56954">
    <property type="entry name" value="Outer membrane efflux proteins (OEP)"/>
    <property type="match status" value="1"/>
</dbReference>
<dbReference type="GO" id="GO:0009279">
    <property type="term" value="C:cell outer membrane"/>
    <property type="evidence" value="ECO:0007669"/>
    <property type="project" value="UniProtKB-SubCell"/>
</dbReference>
<dbReference type="GO" id="GO:0015562">
    <property type="term" value="F:efflux transmembrane transporter activity"/>
    <property type="evidence" value="ECO:0007669"/>
    <property type="project" value="InterPro"/>
</dbReference>
<dbReference type="Proteomes" id="UP000217944">
    <property type="component" value="Unassembled WGS sequence"/>
</dbReference>
<dbReference type="EMBL" id="BDME01000001">
    <property type="protein sequence ID" value="GAX87406.1"/>
    <property type="molecule type" value="Genomic_DNA"/>
</dbReference>
<comment type="similarity">
    <text evidence="2">Belongs to the outer membrane factor (OMF) (TC 1.B.17) family.</text>
</comment>
<evidence type="ECO:0008006" key="11">
    <source>
        <dbReference type="Google" id="ProtNLM"/>
    </source>
</evidence>
<dbReference type="OrthoDB" id="5372263at2"/>
<sequence length="392" mass="46031">MLKKLLFLPVFLFSYQNILNNYKNNELNLEKNYSIENSKELGKSWLNPINFNYSINKTNLNPKHYTKSFTISINQPVFKSGAIYYSIKYAKNLRSYNLKNIELKKRELIKNAIDLAIDYKINLINKKIIKLNIENTKIDIQKKKEAFLNGVGDSTLLNDAVLKLNSLKLNLADMDLTLFKLKKNFEKISSLDIEKVDLPYFKLIEKKDYVNKNLEYLSARDNIKIKKDLYKMNIGDNLFSININGNYNVVKNNYKENLPNLDESTYNYYNIGISLNYPLRFNALNSIEKTKIDYLKSRIELNDKKNELSKEYESYIRELQNIDKKIKIYTENIKIYNSLITSTKDAIKGGDATPLDLEIMRNSKQTSELNIKILRLQKQKILLNLYYKLSVF</sequence>
<evidence type="ECO:0000313" key="9">
    <source>
        <dbReference type="EMBL" id="GAX87406.1"/>
    </source>
</evidence>
<keyword evidence="10" id="KW-1185">Reference proteome</keyword>
<dbReference type="InterPro" id="IPR051906">
    <property type="entry name" value="TolC-like"/>
</dbReference>
<dbReference type="InterPro" id="IPR003423">
    <property type="entry name" value="OMP_efflux"/>
</dbReference>
<keyword evidence="3" id="KW-0813">Transport</keyword>
<evidence type="ECO:0000256" key="1">
    <source>
        <dbReference type="ARBA" id="ARBA00004442"/>
    </source>
</evidence>
<proteinExistence type="inferred from homology"/>
<comment type="subcellular location">
    <subcellularLocation>
        <location evidence="1">Cell outer membrane</location>
    </subcellularLocation>
</comment>
<evidence type="ECO:0000313" key="10">
    <source>
        <dbReference type="Proteomes" id="UP000217944"/>
    </source>
</evidence>
<evidence type="ECO:0000256" key="4">
    <source>
        <dbReference type="ARBA" id="ARBA00022452"/>
    </source>
</evidence>
<evidence type="ECO:0000256" key="5">
    <source>
        <dbReference type="ARBA" id="ARBA00022692"/>
    </source>
</evidence>
<evidence type="ECO:0000256" key="7">
    <source>
        <dbReference type="ARBA" id="ARBA00023237"/>
    </source>
</evidence>
<gene>
    <name evidence="9" type="ORF">LNAT_P0701</name>
</gene>
<keyword evidence="6" id="KW-0472">Membrane</keyword>
<feature type="coiled-coil region" evidence="8">
    <location>
        <begin position="298"/>
        <end position="332"/>
    </location>
</feature>
<dbReference type="Pfam" id="PF02321">
    <property type="entry name" value="OEP"/>
    <property type="match status" value="1"/>
</dbReference>
<reference evidence="9 10" key="1">
    <citation type="journal article" date="2017" name="Syst. Appl. Microbiol.">
        <title>Lebetimonas natsushimae sp. nov., a novel strictly anaerobic, moderately thermophilic chemoautotroph isolated from a deep-sea hydrothermal vent polychaete nest in the Mid-Okinawa Trough.</title>
        <authorList>
            <person name="Nagata R."/>
            <person name="Takaki Y."/>
            <person name="Tame A."/>
            <person name="Nunoura T."/>
            <person name="Muto H."/>
            <person name="Mino S."/>
            <person name="Sawayama S."/>
            <person name="Takai K."/>
            <person name="Nakagawa S."/>
        </authorList>
    </citation>
    <scope>NUCLEOTIDE SEQUENCE [LARGE SCALE GENOMIC DNA]</scope>
    <source>
        <strain evidence="9 10">HS1857</strain>
    </source>
</reference>
<keyword evidence="7" id="KW-0998">Cell outer membrane</keyword>
<keyword evidence="4" id="KW-1134">Transmembrane beta strand</keyword>
<keyword evidence="5" id="KW-0812">Transmembrane</keyword>
<dbReference type="Gene3D" id="1.20.1600.10">
    <property type="entry name" value="Outer membrane efflux proteins (OEP)"/>
    <property type="match status" value="1"/>
</dbReference>
<dbReference type="GO" id="GO:0015288">
    <property type="term" value="F:porin activity"/>
    <property type="evidence" value="ECO:0007669"/>
    <property type="project" value="TreeGrafter"/>
</dbReference>
<name>A0A292YD95_9BACT</name>
<evidence type="ECO:0000256" key="2">
    <source>
        <dbReference type="ARBA" id="ARBA00007613"/>
    </source>
</evidence>
<evidence type="ECO:0000256" key="8">
    <source>
        <dbReference type="SAM" id="Coils"/>
    </source>
</evidence>
<dbReference type="PANTHER" id="PTHR30026">
    <property type="entry name" value="OUTER MEMBRANE PROTEIN TOLC"/>
    <property type="match status" value="1"/>
</dbReference>
<accession>A0A292YD95</accession>
<dbReference type="AlphaFoldDB" id="A0A292YD95"/>
<dbReference type="PANTHER" id="PTHR30026:SF20">
    <property type="entry name" value="OUTER MEMBRANE PROTEIN TOLC"/>
    <property type="match status" value="1"/>
</dbReference>
<comment type="caution">
    <text evidence="9">The sequence shown here is derived from an EMBL/GenBank/DDBJ whole genome shotgun (WGS) entry which is preliminary data.</text>
</comment>
<evidence type="ECO:0000256" key="3">
    <source>
        <dbReference type="ARBA" id="ARBA00022448"/>
    </source>
</evidence>
<evidence type="ECO:0000256" key="6">
    <source>
        <dbReference type="ARBA" id="ARBA00023136"/>
    </source>
</evidence>
<protein>
    <recommendedName>
        <fullName evidence="11">Outer membrane protein TolC</fullName>
    </recommendedName>
</protein>